<protein>
    <submittedName>
        <fullName evidence="1">Uncharacterized protein</fullName>
    </submittedName>
</protein>
<dbReference type="Proteomes" id="UP000326921">
    <property type="component" value="Chromosome"/>
</dbReference>
<evidence type="ECO:0000313" key="2">
    <source>
        <dbReference type="Proteomes" id="UP000326921"/>
    </source>
</evidence>
<dbReference type="RefSeq" id="WP_153512745.1">
    <property type="nucleotide sequence ID" value="NZ_CP045652.1"/>
</dbReference>
<dbReference type="AlphaFoldDB" id="A0A5Q0QI92"/>
<dbReference type="EMBL" id="CP045652">
    <property type="protein sequence ID" value="QGA27918.1"/>
    <property type="molecule type" value="Genomic_DNA"/>
</dbReference>
<gene>
    <name evidence="1" type="ORF">GFH32_16995</name>
</gene>
<sequence>MQAGSKFIQLMSRLSRRIRWNFKQENRFGSAGVARAAFALLLLGLFLYVVLDSRLYPWEYASLQRATGVALQQSAEHRFQLRAEAPENFRIRAFCRYMDSLNSSPQGKKTYDSIMERRPGLLDSARNLLYHYN</sequence>
<evidence type="ECO:0000313" key="1">
    <source>
        <dbReference type="EMBL" id="QGA27918.1"/>
    </source>
</evidence>
<proteinExistence type="predicted"/>
<organism evidence="1 2">
    <name type="scientific">Sphingobacterium zhuxiongii</name>
    <dbReference type="NCBI Taxonomy" id="2662364"/>
    <lineage>
        <taxon>Bacteria</taxon>
        <taxon>Pseudomonadati</taxon>
        <taxon>Bacteroidota</taxon>
        <taxon>Sphingobacteriia</taxon>
        <taxon>Sphingobacteriales</taxon>
        <taxon>Sphingobacteriaceae</taxon>
        <taxon>Sphingobacterium</taxon>
    </lineage>
</organism>
<accession>A0A5Q0QI92</accession>
<name>A0A5Q0QI92_9SPHI</name>
<reference evidence="1 2" key="1">
    <citation type="submission" date="2019-10" db="EMBL/GenBank/DDBJ databases">
        <authorList>
            <person name="Dong K."/>
        </authorList>
    </citation>
    <scope>NUCLEOTIDE SEQUENCE [LARGE SCALE GENOMIC DNA]</scope>
    <source>
        <strain evidence="2">dk4302</strain>
    </source>
</reference>
<dbReference type="KEGG" id="sphe:GFH32_16995"/>
<keyword evidence="2" id="KW-1185">Reference proteome</keyword>